<comment type="caution">
    <text evidence="3">The sequence shown here is derived from an EMBL/GenBank/DDBJ whole genome shotgun (WGS) entry which is preliminary data.</text>
</comment>
<keyword evidence="4" id="KW-1185">Reference proteome</keyword>
<evidence type="ECO:0000259" key="2">
    <source>
        <dbReference type="Pfam" id="PF01261"/>
    </source>
</evidence>
<feature type="region of interest" description="Disordered" evidence="1">
    <location>
        <begin position="410"/>
        <end position="455"/>
    </location>
</feature>
<sequence length="484" mass="54741">MVSYTRPQFAIASLSLGNNAHHDLPTKIRVASSLEYDGIEIFIPDFEAFVEEVHNGLHAELFDFTSLSNPANLSQSDLELACARAISTYCSLYGLEIPIFQPFRNFENFRSQEELSKALDDAGRWFRIMPALKCDLMLVCSNYVPGPHPITEDYTYEMYRDAQVDAFKKLGTIAARYNVRVGYEPLSWGTVVDNWMQVWDIVKRVDMDNVGIIFDSFNSLGNQYADPGQPSCIRSGQTLSAMLENLEEMSRTVPAERIFFYQLADAIRPPEICEDSDDMPRRMKWSRACRVFPCEPPHQSSSPSSSSHDPSADLHNPSLGYLGFLPVVEMTSLLHHGNGYRGWWSLEVFNTSLQESDEGCPWRHGRRGINGLRKLWEVVQKDGPALRDNDSIKITVDDVSEAFERRLDIYHRSPASSPSESTDSTPPLSDNEGFSSSTTSEIDENEVSDFQTRRARELLAQTDKASIAEEARVENYQPRVDVQS</sequence>
<dbReference type="InterPro" id="IPR036237">
    <property type="entry name" value="Xyl_isomerase-like_sf"/>
</dbReference>
<feature type="domain" description="Xylose isomerase-like TIM barrel" evidence="2">
    <location>
        <begin position="29"/>
        <end position="365"/>
    </location>
</feature>
<evidence type="ECO:0000313" key="3">
    <source>
        <dbReference type="EMBL" id="KAK7435788.1"/>
    </source>
</evidence>
<gene>
    <name evidence="3" type="ORF">VKT23_019486</name>
</gene>
<name>A0ABR1IMW2_9AGAR</name>
<dbReference type="SUPFAM" id="SSF51658">
    <property type="entry name" value="Xylose isomerase-like"/>
    <property type="match status" value="1"/>
</dbReference>
<dbReference type="PANTHER" id="PTHR12110">
    <property type="entry name" value="HYDROXYPYRUVATE ISOMERASE"/>
    <property type="match status" value="1"/>
</dbReference>
<dbReference type="PANTHER" id="PTHR12110:SF21">
    <property type="entry name" value="XYLOSE ISOMERASE-LIKE TIM BARREL DOMAIN-CONTAINING PROTEIN"/>
    <property type="match status" value="1"/>
</dbReference>
<dbReference type="Proteomes" id="UP001498398">
    <property type="component" value="Unassembled WGS sequence"/>
</dbReference>
<dbReference type="InterPro" id="IPR050312">
    <property type="entry name" value="IolE/XylAMocC-like"/>
</dbReference>
<organism evidence="3 4">
    <name type="scientific">Marasmiellus scandens</name>
    <dbReference type="NCBI Taxonomy" id="2682957"/>
    <lineage>
        <taxon>Eukaryota</taxon>
        <taxon>Fungi</taxon>
        <taxon>Dikarya</taxon>
        <taxon>Basidiomycota</taxon>
        <taxon>Agaricomycotina</taxon>
        <taxon>Agaricomycetes</taxon>
        <taxon>Agaricomycetidae</taxon>
        <taxon>Agaricales</taxon>
        <taxon>Marasmiineae</taxon>
        <taxon>Omphalotaceae</taxon>
        <taxon>Marasmiellus</taxon>
    </lineage>
</organism>
<evidence type="ECO:0000256" key="1">
    <source>
        <dbReference type="SAM" id="MobiDB-lite"/>
    </source>
</evidence>
<dbReference type="Gene3D" id="3.20.20.150">
    <property type="entry name" value="Divalent-metal-dependent TIM barrel enzymes"/>
    <property type="match status" value="1"/>
</dbReference>
<protein>
    <recommendedName>
        <fullName evidence="2">Xylose isomerase-like TIM barrel domain-containing protein</fullName>
    </recommendedName>
</protein>
<accession>A0ABR1IMW2</accession>
<proteinExistence type="predicted"/>
<dbReference type="Pfam" id="PF01261">
    <property type="entry name" value="AP_endonuc_2"/>
    <property type="match status" value="1"/>
</dbReference>
<reference evidence="3 4" key="1">
    <citation type="submission" date="2024-01" db="EMBL/GenBank/DDBJ databases">
        <title>A draft genome for the cacao thread blight pathogen Marasmiellus scandens.</title>
        <authorList>
            <person name="Baruah I.K."/>
            <person name="Leung J."/>
            <person name="Bukari Y."/>
            <person name="Amoako-Attah I."/>
            <person name="Meinhardt L.W."/>
            <person name="Bailey B.A."/>
            <person name="Cohen S.P."/>
        </authorList>
    </citation>
    <scope>NUCLEOTIDE SEQUENCE [LARGE SCALE GENOMIC DNA]</scope>
    <source>
        <strain evidence="3 4">GH-19</strain>
    </source>
</reference>
<feature type="compositionally biased region" description="Low complexity" evidence="1">
    <location>
        <begin position="413"/>
        <end position="430"/>
    </location>
</feature>
<dbReference type="EMBL" id="JBANRG010000102">
    <property type="protein sequence ID" value="KAK7435788.1"/>
    <property type="molecule type" value="Genomic_DNA"/>
</dbReference>
<dbReference type="InterPro" id="IPR013022">
    <property type="entry name" value="Xyl_isomerase-like_TIM-brl"/>
</dbReference>
<evidence type="ECO:0000313" key="4">
    <source>
        <dbReference type="Proteomes" id="UP001498398"/>
    </source>
</evidence>